<feature type="domain" description="Cadherin" evidence="2">
    <location>
        <begin position="766"/>
        <end position="863"/>
    </location>
</feature>
<dbReference type="Pfam" id="PF19078">
    <property type="entry name" value="Big_12"/>
    <property type="match status" value="2"/>
</dbReference>
<reference evidence="3" key="1">
    <citation type="submission" date="2023-07" db="EMBL/GenBank/DDBJ databases">
        <authorList>
            <person name="Kim M.K."/>
        </authorList>
    </citation>
    <scope>NUCLEOTIDE SEQUENCE</scope>
    <source>
        <strain evidence="3">ASUV-10-1</strain>
    </source>
</reference>
<dbReference type="NCBIfam" id="TIGR04183">
    <property type="entry name" value="Por_Secre_tail"/>
    <property type="match status" value="1"/>
</dbReference>
<comment type="caution">
    <text evidence="3">The sequence shown here is derived from an EMBL/GenBank/DDBJ whole genome shotgun (WGS) entry which is preliminary data.</text>
</comment>
<dbReference type="CDD" id="cd11304">
    <property type="entry name" value="Cadherin_repeat"/>
    <property type="match status" value="1"/>
</dbReference>
<dbReference type="SMART" id="SM00112">
    <property type="entry name" value="CA"/>
    <property type="match status" value="1"/>
</dbReference>
<feature type="chain" id="PRO_5045094753" evidence="1">
    <location>
        <begin position="23"/>
        <end position="1777"/>
    </location>
</feature>
<sequence>MRNPLHLLALLVLLLIGRPVWASTPPTAGRPLAEALNADGTLKPGMAGSFDPKGYELVDVAGSRQPQFRPVSAKRTQGAGDEKWRNGFDLPGTNGIIRAMVRVGSVLYLGGDFTIAGNVVANRIARWDGTAWGTLGTGFNGTVHALAVGSTGNLYAGGEFTTAGGTAANRIASWNGTAWSTLGSGVDGPVYAVASSGGTLYAGGSFATAGGTAASQIASWNGTTWNSLGTGMNGSVRALAVNSSGLLYAGGEFTTAGGATANRIASWNGTTWSTLGSGFSYYNDPLCSIYTLAVTSNGTLYAGGFFSTAGGTTAAAIASWNGTSWSALGNASGVVYALTVDGNNNVYVGGAGFSTGLSSGFNASAQVGRWNGTSWSLRGGNALNDIKALALDASGNLYAGGEMRSIQNPYSDRNIYLPFLARWNGTTWGPVGPGVSSQVRMMVLDGTGGVYIGGEFTTVGGIAASHVARWNGTAWSALGLGVNDDVVGMALDASGNLYVGGRFTEAGGSPAYCIARWNGSTWSEVGTGLAGTVATILIAGNTIYAGGSFTMANGASANHVARWDGTSWSALGLGYTNGTNAPILALAMDNSGNLYAGGEFTTAGGQTANRVARWNGRAWSALGSGVNNFVNALLFDASNNLYVAGGFTTAGSAPANRIARWNGTTWSTLGTGLNNGATDLRFDSAGNLYVVGGFTTAGGVPANRIARWNGTTWSAVAGTGTNEIIYALQLNGSNGLYVGGRFTAVGDGSKAMAFFGAYDFNAVAPTIAAQAFTLPENSANGTAVGTVQATGSSLSYSLTAGNTGGAFAINSSTGALTVANAAALDYETTPSFALTVQVTDGTTPATATITVNLTDVDDTRPTVSISSSAGANNGSTSTTPLPFTVTFSESVTGFGQGDVTVTGGSIVPGSLTVLSPSTYTIQVTPTSSGSPVTVNVAANVAQDAAGNGNTAATPFSITYAQPQTAAPVVTAPAHVSLSNDNTPTYEGTAPASSTVTVRVDGAAIGNTTATAGGTWSLTQPTALADGTHTVNATAQTSGELVSPVSNTNGFTIDTAAPTVTLSSGTASGGTTTTSPLSFTATFSESVTGLAAGHITVTNGTVTSGPTGSGTTYTFQVTPTTPGTATTVSIAANVVQDAAGNGNTAAATYSLTYLVTSVTWNGNTSTNWFTAANWTPALVPTATLNATIPNGRPNSPAITAGTASVRNLTINSGATLTQGTGTLNVAGNVTNNGTFAPTGGTVGLGGTTLSNMLGSSRVRFWNLTVGANGAQVSTSAGTSVRRLLTLTANLTTNGNDFVLESDAAVTGLVYNNGGVISGNVTVQRYIAPTTNAGAGYRHYSAPVSTATVGSLATAGFTPVVNPAYNSLAQPGFAAPFPTVYGYDQSRLSLTNDLDFFSKGWVSPASLGDQLTVGQGYSVNISGGQTLAVTGPQNNGTYTQTLARGPVRGTPDQAGWQLVGNPYPAPLNYAQVTAADRPNLDGTMYVYASSGPYTGTYGFYNNGIGNISPIIAQSQGFFMRVSTGQTSGSLTFRNAQRVTSYTNPTYQRTNTTRPLVQLDLQGANAADPLYVYFEQGATAGPDAEFDAVKLANPSGLNLSAVAGNVEMAIDALPLPGATAVTVPLQVRVPATGTYTLHAASIVNLPAGMVAYLRDRQTGTVQDLSQQPDYSFAFNAAYTGVRFELFFTPQRVTAVAPASLSAQVAVFPNPAHKAVFVELPATLSRAAVTVTLVDALGRTVLTQPLTGASTQLALDGVAAGVYALRLQTAQGTITKKLTVE</sequence>
<dbReference type="Proteomes" id="UP001176429">
    <property type="component" value="Unassembled WGS sequence"/>
</dbReference>
<name>A0ABT9BAI7_9BACT</name>
<dbReference type="PANTHER" id="PTHR31778">
    <property type="entry name" value="BUD SITE SELECTION PROTEIN RAX2"/>
    <property type="match status" value="1"/>
</dbReference>
<gene>
    <name evidence="3" type="ORF">Q5H93_11130</name>
</gene>
<protein>
    <submittedName>
        <fullName evidence="3">Ig-like domain-containing protein</fullName>
    </submittedName>
</protein>
<evidence type="ECO:0000313" key="3">
    <source>
        <dbReference type="EMBL" id="MDO7875287.1"/>
    </source>
</evidence>
<dbReference type="PANTHER" id="PTHR31778:SF2">
    <property type="entry name" value="BUD SITE SELECTION PROTEIN RAX2"/>
    <property type="match status" value="1"/>
</dbReference>
<proteinExistence type="predicted"/>
<dbReference type="EMBL" id="JAUQSY010000006">
    <property type="protein sequence ID" value="MDO7875287.1"/>
    <property type="molecule type" value="Genomic_DNA"/>
</dbReference>
<evidence type="ECO:0000313" key="4">
    <source>
        <dbReference type="Proteomes" id="UP001176429"/>
    </source>
</evidence>
<dbReference type="InterPro" id="IPR013783">
    <property type="entry name" value="Ig-like_fold"/>
</dbReference>
<dbReference type="Pfam" id="PF12768">
    <property type="entry name" value="Rax2"/>
    <property type="match status" value="1"/>
</dbReference>
<dbReference type="SUPFAM" id="SSF49313">
    <property type="entry name" value="Cadherin-like"/>
    <property type="match status" value="1"/>
</dbReference>
<dbReference type="RefSeq" id="WP_305006603.1">
    <property type="nucleotide sequence ID" value="NZ_JAUQSY010000006.1"/>
</dbReference>
<evidence type="ECO:0000256" key="1">
    <source>
        <dbReference type="SAM" id="SignalP"/>
    </source>
</evidence>
<feature type="signal peptide" evidence="1">
    <location>
        <begin position="1"/>
        <end position="22"/>
    </location>
</feature>
<dbReference type="Gene3D" id="2.60.40.10">
    <property type="entry name" value="Immunoglobulins"/>
    <property type="match status" value="1"/>
</dbReference>
<organism evidence="3 4">
    <name type="scientific">Hymenobacter aranciens</name>
    <dbReference type="NCBI Taxonomy" id="3063996"/>
    <lineage>
        <taxon>Bacteria</taxon>
        <taxon>Pseudomonadati</taxon>
        <taxon>Bacteroidota</taxon>
        <taxon>Cytophagia</taxon>
        <taxon>Cytophagales</taxon>
        <taxon>Hymenobacteraceae</taxon>
        <taxon>Hymenobacter</taxon>
    </lineage>
</organism>
<dbReference type="InterPro" id="IPR026444">
    <property type="entry name" value="Secre_tail"/>
</dbReference>
<evidence type="ECO:0000259" key="2">
    <source>
        <dbReference type="PROSITE" id="PS50268"/>
    </source>
</evidence>
<dbReference type="Gene3D" id="2.60.40.60">
    <property type="entry name" value="Cadherins"/>
    <property type="match status" value="1"/>
</dbReference>
<dbReference type="InterPro" id="IPR024982">
    <property type="entry name" value="Rax2-like_C"/>
</dbReference>
<dbReference type="Pfam" id="PF18962">
    <property type="entry name" value="Por_Secre_tail"/>
    <property type="match status" value="1"/>
</dbReference>
<accession>A0ABT9BAI7</accession>
<keyword evidence="1" id="KW-0732">Signal</keyword>
<dbReference type="InterPro" id="IPR015919">
    <property type="entry name" value="Cadherin-like_sf"/>
</dbReference>
<dbReference type="SUPFAM" id="SSF50965">
    <property type="entry name" value="Galactose oxidase, central domain"/>
    <property type="match status" value="1"/>
</dbReference>
<dbReference type="PROSITE" id="PS50268">
    <property type="entry name" value="CADHERIN_2"/>
    <property type="match status" value="1"/>
</dbReference>
<keyword evidence="4" id="KW-1185">Reference proteome</keyword>
<dbReference type="InterPro" id="IPR011043">
    <property type="entry name" value="Gal_Oxase/kelch_b-propeller"/>
</dbReference>
<dbReference type="SUPFAM" id="SSF101898">
    <property type="entry name" value="NHL repeat"/>
    <property type="match status" value="1"/>
</dbReference>
<dbReference type="InterPro" id="IPR044048">
    <property type="entry name" value="Big_12"/>
</dbReference>
<dbReference type="Pfam" id="PF00028">
    <property type="entry name" value="Cadherin"/>
    <property type="match status" value="1"/>
</dbReference>
<dbReference type="InterPro" id="IPR002126">
    <property type="entry name" value="Cadherin-like_dom"/>
</dbReference>